<keyword evidence="2" id="KW-1185">Reference proteome</keyword>
<protein>
    <recommendedName>
        <fullName evidence="3">NIPSNAP domain-containing protein</fullName>
    </recommendedName>
</protein>
<organism evidence="1 2">
    <name type="scientific">Xanthomonas hawaiiensis</name>
    <dbReference type="NCBI Taxonomy" id="3003247"/>
    <lineage>
        <taxon>Bacteria</taxon>
        <taxon>Pseudomonadati</taxon>
        <taxon>Pseudomonadota</taxon>
        <taxon>Gammaproteobacteria</taxon>
        <taxon>Lysobacterales</taxon>
        <taxon>Lysobacteraceae</taxon>
        <taxon>Xanthomonas</taxon>
    </lineage>
</organism>
<evidence type="ECO:0008006" key="3">
    <source>
        <dbReference type="Google" id="ProtNLM"/>
    </source>
</evidence>
<gene>
    <name evidence="1" type="ORF">PNQ69_12170</name>
</gene>
<dbReference type="Proteomes" id="UP001260534">
    <property type="component" value="Unassembled WGS sequence"/>
</dbReference>
<proteinExistence type="predicted"/>
<sequence>MSSIVNGYIHCFRSETDVEAHNRRVLEGLGDTGSLLVRPMFSLLPNHRGHSYYGHLIHFAAYYKEFWDLDEEWIVAYESLLEALAWDSSEVMHQWTGARTVWQSQGSQQTESISGIKVVARKTFA</sequence>
<dbReference type="EMBL" id="JAQMHB010000001">
    <property type="protein sequence ID" value="MDS9993532.1"/>
    <property type="molecule type" value="Genomic_DNA"/>
</dbReference>
<comment type="caution">
    <text evidence="1">The sequence shown here is derived from an EMBL/GenBank/DDBJ whole genome shotgun (WGS) entry which is preliminary data.</text>
</comment>
<accession>A0ABU2I816</accession>
<name>A0ABU2I816_9XANT</name>
<dbReference type="RefSeq" id="WP_209231296.1">
    <property type="nucleotide sequence ID" value="NZ_JAGHXG010000014.1"/>
</dbReference>
<evidence type="ECO:0000313" key="1">
    <source>
        <dbReference type="EMBL" id="MDS9993532.1"/>
    </source>
</evidence>
<reference evidence="1 2" key="1">
    <citation type="submission" date="2023-01" db="EMBL/GenBank/DDBJ databases">
        <title>Xanthomonas hawaiianensis sp. nov. isolated from Araceae family in Hawaii.</title>
        <authorList>
            <person name="Chunag S.-C."/>
            <person name="Dobhal S."/>
            <person name="Alvarez A."/>
            <person name="Arif M."/>
        </authorList>
    </citation>
    <scope>NUCLEOTIDE SEQUENCE [LARGE SCALE GENOMIC DNA]</scope>
    <source>
        <strain evidence="1 2">A2111</strain>
    </source>
</reference>
<evidence type="ECO:0000313" key="2">
    <source>
        <dbReference type="Proteomes" id="UP001260534"/>
    </source>
</evidence>